<feature type="region of interest" description="Disordered" evidence="7">
    <location>
        <begin position="113"/>
        <end position="137"/>
    </location>
</feature>
<dbReference type="PANTHER" id="PTHR28280:SF1">
    <property type="entry name" value="SHUTTLING PRE-60S FACTOR ECM1"/>
    <property type="match status" value="1"/>
</dbReference>
<dbReference type="EMBL" id="JAXOVC010000002">
    <property type="protein sequence ID" value="KAK4505494.1"/>
    <property type="molecule type" value="Genomic_DNA"/>
</dbReference>
<feature type="compositionally biased region" description="Basic and acidic residues" evidence="7">
    <location>
        <begin position="67"/>
        <end position="77"/>
    </location>
</feature>
<comment type="subcellular location">
    <subcellularLocation>
        <location evidence="2">Cytoplasm</location>
    </subcellularLocation>
    <subcellularLocation>
        <location evidence="1">Nucleus</location>
    </subcellularLocation>
</comment>
<keyword evidence="9" id="KW-1185">Reference proteome</keyword>
<keyword evidence="4" id="KW-0963">Cytoplasm</keyword>
<keyword evidence="5" id="KW-0690">Ribosome biogenesis</keyword>
<evidence type="ECO:0000256" key="2">
    <source>
        <dbReference type="ARBA" id="ARBA00004496"/>
    </source>
</evidence>
<protein>
    <recommendedName>
        <fullName evidence="10">Ribosome biogenesis protein Alb1</fullName>
    </recommendedName>
</protein>
<sequence>MKTPKVKKREVSLRSRAARRGEEPPAKDLSVKAPVEESDYKPWMHSAQNAGISKKKKSKTQTHAQRLRQEKALEKADQIADRLEKKIGDSKKKSKKVQARAADWEELNGKLVSAKEEKKATKKTGKAGDAGNAMEDVVLPDLEQPLPLRNTEASATEGAPVEKQALAIAEPKEDEVI</sequence>
<gene>
    <name evidence="8" type="ORF">PRZ48_003457</name>
</gene>
<feature type="compositionally biased region" description="Basic and acidic residues" evidence="7">
    <location>
        <begin position="9"/>
        <end position="42"/>
    </location>
</feature>
<evidence type="ECO:0000256" key="4">
    <source>
        <dbReference type="ARBA" id="ARBA00022490"/>
    </source>
</evidence>
<feature type="region of interest" description="Disordered" evidence="7">
    <location>
        <begin position="1"/>
        <end position="77"/>
    </location>
</feature>
<evidence type="ECO:0000256" key="3">
    <source>
        <dbReference type="ARBA" id="ARBA00022448"/>
    </source>
</evidence>
<evidence type="ECO:0000256" key="6">
    <source>
        <dbReference type="ARBA" id="ARBA00023242"/>
    </source>
</evidence>
<reference evidence="8 9" key="1">
    <citation type="journal article" date="2023" name="G3 (Bethesda)">
        <title>A chromosome-level genome assembly of Zasmidium syzygii isolated from banana leaves.</title>
        <authorList>
            <person name="van Westerhoven A.C."/>
            <person name="Mehrabi R."/>
            <person name="Talebi R."/>
            <person name="Steentjes M.B.F."/>
            <person name="Corcolon B."/>
            <person name="Chong P.A."/>
            <person name="Kema G.H.J."/>
            <person name="Seidl M.F."/>
        </authorList>
    </citation>
    <scope>NUCLEOTIDE SEQUENCE [LARGE SCALE GENOMIC DNA]</scope>
    <source>
        <strain evidence="8 9">P124</strain>
    </source>
</reference>
<accession>A0ABR0EV53</accession>
<name>A0ABR0EV53_ZASCE</name>
<keyword evidence="6" id="KW-0539">Nucleus</keyword>
<feature type="region of interest" description="Disordered" evidence="7">
    <location>
        <begin position="152"/>
        <end position="177"/>
    </location>
</feature>
<evidence type="ECO:0000313" key="9">
    <source>
        <dbReference type="Proteomes" id="UP001305779"/>
    </source>
</evidence>
<keyword evidence="3" id="KW-0813">Transport</keyword>
<dbReference type="InterPro" id="IPR053278">
    <property type="entry name" value="Pre-60S_factor_ECM1"/>
</dbReference>
<dbReference type="InterPro" id="IPR022784">
    <property type="entry name" value="Ribosome_bgen_Alb1"/>
</dbReference>
<comment type="caution">
    <text evidence="8">The sequence shown here is derived from an EMBL/GenBank/DDBJ whole genome shotgun (WGS) entry which is preliminary data.</text>
</comment>
<organism evidence="8 9">
    <name type="scientific">Zasmidium cellare</name>
    <name type="common">Wine cellar mold</name>
    <name type="synonym">Racodium cellare</name>
    <dbReference type="NCBI Taxonomy" id="395010"/>
    <lineage>
        <taxon>Eukaryota</taxon>
        <taxon>Fungi</taxon>
        <taxon>Dikarya</taxon>
        <taxon>Ascomycota</taxon>
        <taxon>Pezizomycotina</taxon>
        <taxon>Dothideomycetes</taxon>
        <taxon>Dothideomycetidae</taxon>
        <taxon>Mycosphaerellales</taxon>
        <taxon>Mycosphaerellaceae</taxon>
        <taxon>Zasmidium</taxon>
    </lineage>
</organism>
<evidence type="ECO:0000313" key="8">
    <source>
        <dbReference type="EMBL" id="KAK4505494.1"/>
    </source>
</evidence>
<evidence type="ECO:0000256" key="7">
    <source>
        <dbReference type="SAM" id="MobiDB-lite"/>
    </source>
</evidence>
<evidence type="ECO:0000256" key="1">
    <source>
        <dbReference type="ARBA" id="ARBA00004123"/>
    </source>
</evidence>
<dbReference type="PANTHER" id="PTHR28280">
    <property type="entry name" value="SHUTTLING PRE-60S FACTOR ECM1"/>
    <property type="match status" value="1"/>
</dbReference>
<dbReference type="Proteomes" id="UP001305779">
    <property type="component" value="Unassembled WGS sequence"/>
</dbReference>
<evidence type="ECO:0000256" key="5">
    <source>
        <dbReference type="ARBA" id="ARBA00022517"/>
    </source>
</evidence>
<proteinExistence type="predicted"/>
<evidence type="ECO:0008006" key="10">
    <source>
        <dbReference type="Google" id="ProtNLM"/>
    </source>
</evidence>
<feature type="region of interest" description="Disordered" evidence="7">
    <location>
        <begin position="83"/>
        <end position="102"/>
    </location>
</feature>
<dbReference type="Pfam" id="PF09135">
    <property type="entry name" value="Alb1"/>
    <property type="match status" value="1"/>
</dbReference>